<gene>
    <name evidence="2" type="ORF">VZC37_13760</name>
</gene>
<feature type="compositionally biased region" description="Basic and acidic residues" evidence="1">
    <location>
        <begin position="53"/>
        <end position="62"/>
    </location>
</feature>
<dbReference type="Proteomes" id="UP001347146">
    <property type="component" value="Unassembled WGS sequence"/>
</dbReference>
<dbReference type="RefSeq" id="WP_330433109.1">
    <property type="nucleotide sequence ID" value="NZ_JAZDUF010000003.1"/>
</dbReference>
<evidence type="ECO:0000256" key="1">
    <source>
        <dbReference type="SAM" id="MobiDB-lite"/>
    </source>
</evidence>
<keyword evidence="3" id="KW-1185">Reference proteome</keyword>
<evidence type="ECO:0008006" key="4">
    <source>
        <dbReference type="Google" id="ProtNLM"/>
    </source>
</evidence>
<comment type="caution">
    <text evidence="2">The sequence shown here is derived from an EMBL/GenBank/DDBJ whole genome shotgun (WGS) entry which is preliminary data.</text>
</comment>
<protein>
    <recommendedName>
        <fullName evidence="4">Secreted protein</fullName>
    </recommendedName>
</protein>
<name>A0ABU7MEE4_9ACTN</name>
<organism evidence="2 3">
    <name type="scientific">Gordonia sesuvii</name>
    <dbReference type="NCBI Taxonomy" id="3116777"/>
    <lineage>
        <taxon>Bacteria</taxon>
        <taxon>Bacillati</taxon>
        <taxon>Actinomycetota</taxon>
        <taxon>Actinomycetes</taxon>
        <taxon>Mycobacteriales</taxon>
        <taxon>Gordoniaceae</taxon>
        <taxon>Gordonia</taxon>
    </lineage>
</organism>
<dbReference type="EMBL" id="JAZDUF010000003">
    <property type="protein sequence ID" value="MEE3851407.1"/>
    <property type="molecule type" value="Genomic_DNA"/>
</dbReference>
<reference evidence="2 3" key="1">
    <citation type="submission" date="2024-01" db="EMBL/GenBank/DDBJ databases">
        <title>Draft genome sequence of Gordonia sp. LSe1-13.</title>
        <authorList>
            <person name="Suphannarot A."/>
            <person name="Mingma R."/>
        </authorList>
    </citation>
    <scope>NUCLEOTIDE SEQUENCE [LARGE SCALE GENOMIC DNA]</scope>
    <source>
        <strain evidence="2 3">LSe1-13</strain>
    </source>
</reference>
<accession>A0ABU7MEE4</accession>
<feature type="region of interest" description="Disordered" evidence="1">
    <location>
        <begin position="24"/>
        <end position="73"/>
    </location>
</feature>
<evidence type="ECO:0000313" key="3">
    <source>
        <dbReference type="Proteomes" id="UP001347146"/>
    </source>
</evidence>
<proteinExistence type="predicted"/>
<evidence type="ECO:0000313" key="2">
    <source>
        <dbReference type="EMBL" id="MEE3851407.1"/>
    </source>
</evidence>
<sequence length="73" mass="7842">MTFLFALIGIAAIAFLLWRAFGPQLGESEEGGGQPPRRPTKPSGPVGPDDDPDFLRDLDRRTRGTNGSEGEDA</sequence>